<gene>
    <name evidence="4" type="ORF">GIB67_038453</name>
</gene>
<feature type="region of interest" description="Disordered" evidence="3">
    <location>
        <begin position="102"/>
        <end position="139"/>
    </location>
</feature>
<dbReference type="GO" id="GO:0005829">
    <property type="term" value="C:cytosol"/>
    <property type="evidence" value="ECO:0007669"/>
    <property type="project" value="TreeGrafter"/>
</dbReference>
<comment type="caution">
    <text evidence="4">The sequence shown here is derived from an EMBL/GenBank/DDBJ whole genome shotgun (WGS) entry which is preliminary data.</text>
</comment>
<feature type="region of interest" description="Disordered" evidence="3">
    <location>
        <begin position="263"/>
        <end position="314"/>
    </location>
</feature>
<accession>A0A7J7NP62</accession>
<keyword evidence="1" id="KW-0547">Nucleotide-binding</keyword>
<protein>
    <submittedName>
        <fullName evidence="4">Uncharacterized protein</fullName>
    </submittedName>
</protein>
<dbReference type="Proteomes" id="UP000541444">
    <property type="component" value="Unassembled WGS sequence"/>
</dbReference>
<dbReference type="AlphaFoldDB" id="A0A7J7NP62"/>
<dbReference type="Gene3D" id="2.60.34.10">
    <property type="entry name" value="Substrate Binding Domain Of DNAk, Chain A, domain 1"/>
    <property type="match status" value="1"/>
</dbReference>
<dbReference type="PANTHER" id="PTHR45639:SF4">
    <property type="entry name" value="HSC70CB, ISOFORM G"/>
    <property type="match status" value="1"/>
</dbReference>
<dbReference type="PANTHER" id="PTHR45639">
    <property type="entry name" value="HSC70CB, ISOFORM G-RELATED"/>
    <property type="match status" value="1"/>
</dbReference>
<reference evidence="4 5" key="1">
    <citation type="journal article" date="2020" name="IScience">
        <title>Genome Sequencing of the Endangered Kingdonia uniflora (Circaeasteraceae, Ranunculales) Reveals Potential Mechanisms of Evolutionary Specialization.</title>
        <authorList>
            <person name="Sun Y."/>
            <person name="Deng T."/>
            <person name="Zhang A."/>
            <person name="Moore M.J."/>
            <person name="Landis J.B."/>
            <person name="Lin N."/>
            <person name="Zhang H."/>
            <person name="Zhang X."/>
            <person name="Huang J."/>
            <person name="Zhang X."/>
            <person name="Sun H."/>
            <person name="Wang H."/>
        </authorList>
    </citation>
    <scope>NUCLEOTIDE SEQUENCE [LARGE SCALE GENOMIC DNA]</scope>
    <source>
        <strain evidence="4">TB1705</strain>
        <tissue evidence="4">Leaf</tissue>
    </source>
</reference>
<feature type="compositionally biased region" description="Polar residues" evidence="3">
    <location>
        <begin position="117"/>
        <end position="130"/>
    </location>
</feature>
<dbReference type="EMBL" id="JACGCM010000671">
    <property type="protein sequence ID" value="KAF6168956.1"/>
    <property type="molecule type" value="Genomic_DNA"/>
</dbReference>
<evidence type="ECO:0000313" key="4">
    <source>
        <dbReference type="EMBL" id="KAF6168956.1"/>
    </source>
</evidence>
<sequence length="314" mass="35167">MMLSGHKASVKCPRWIPNCKRYIQREFLPVYLSVFRSQLQFSWKSSSPDSHNGAADHQQSTVVFPKGNLLPSVKALTFYRSGNFRVDVIYSDMKVPVAKEPTKETAKMVTDAHPNEESSGTAESGLNMQDASVVDNGDPERWRIGYREDETKGVYVAKFVELKKQGVPIEACYKVNLERGLATDQLRYCIASFRDEAMPSSPKFDHSDIADKKVISECVKAEGWSREKQQQQDSLPKHVAPVLIVGDVKRRAETLEKLFRPIMTKTRPAVKSPSPEIVPSPSHQESTEPQQSQGGESNSHPDSVEPMDTEKSQG</sequence>
<evidence type="ECO:0000256" key="2">
    <source>
        <dbReference type="ARBA" id="ARBA00022840"/>
    </source>
</evidence>
<evidence type="ECO:0000313" key="5">
    <source>
        <dbReference type="Proteomes" id="UP000541444"/>
    </source>
</evidence>
<keyword evidence="2" id="KW-0067">ATP-binding</keyword>
<feature type="compositionally biased region" description="Polar residues" evidence="3">
    <location>
        <begin position="281"/>
        <end position="301"/>
    </location>
</feature>
<proteinExistence type="predicted"/>
<dbReference type="InterPro" id="IPR029047">
    <property type="entry name" value="HSP70_peptide-bd_sf"/>
</dbReference>
<dbReference type="InterPro" id="IPR013126">
    <property type="entry name" value="Hsp_70_fam"/>
</dbReference>
<evidence type="ECO:0000256" key="3">
    <source>
        <dbReference type="SAM" id="MobiDB-lite"/>
    </source>
</evidence>
<name>A0A7J7NP62_9MAGN</name>
<organism evidence="4 5">
    <name type="scientific">Kingdonia uniflora</name>
    <dbReference type="NCBI Taxonomy" id="39325"/>
    <lineage>
        <taxon>Eukaryota</taxon>
        <taxon>Viridiplantae</taxon>
        <taxon>Streptophyta</taxon>
        <taxon>Embryophyta</taxon>
        <taxon>Tracheophyta</taxon>
        <taxon>Spermatophyta</taxon>
        <taxon>Magnoliopsida</taxon>
        <taxon>Ranunculales</taxon>
        <taxon>Circaeasteraceae</taxon>
        <taxon>Kingdonia</taxon>
    </lineage>
</organism>
<evidence type="ECO:0000256" key="1">
    <source>
        <dbReference type="ARBA" id="ARBA00022741"/>
    </source>
</evidence>
<keyword evidence="5" id="KW-1185">Reference proteome</keyword>
<dbReference type="GO" id="GO:0140662">
    <property type="term" value="F:ATP-dependent protein folding chaperone"/>
    <property type="evidence" value="ECO:0007669"/>
    <property type="project" value="InterPro"/>
</dbReference>
<dbReference type="GO" id="GO:0005634">
    <property type="term" value="C:nucleus"/>
    <property type="evidence" value="ECO:0007669"/>
    <property type="project" value="TreeGrafter"/>
</dbReference>
<dbReference type="OrthoDB" id="434160at2759"/>
<dbReference type="GO" id="GO:0005524">
    <property type="term" value="F:ATP binding"/>
    <property type="evidence" value="ECO:0007669"/>
    <property type="project" value="UniProtKB-KW"/>
</dbReference>